<feature type="active site" description="Proton donor/acceptor" evidence="2">
    <location>
        <position position="82"/>
    </location>
</feature>
<dbReference type="GO" id="GO:0004331">
    <property type="term" value="F:fructose-2,6-bisphosphate 2-phosphatase activity"/>
    <property type="evidence" value="ECO:0007669"/>
    <property type="project" value="TreeGrafter"/>
</dbReference>
<evidence type="ECO:0000256" key="4">
    <source>
        <dbReference type="SAM" id="MobiDB-lite"/>
    </source>
</evidence>
<dbReference type="EMBL" id="AWGH01000011">
    <property type="protein sequence ID" value="ODN96577.1"/>
    <property type="molecule type" value="Genomic_DNA"/>
</dbReference>
<organism evidence="5 6">
    <name type="scientific">Cryptococcus wingfieldii CBS 7118</name>
    <dbReference type="NCBI Taxonomy" id="1295528"/>
    <lineage>
        <taxon>Eukaryota</taxon>
        <taxon>Fungi</taxon>
        <taxon>Dikarya</taxon>
        <taxon>Basidiomycota</taxon>
        <taxon>Agaricomycotina</taxon>
        <taxon>Tremellomycetes</taxon>
        <taxon>Tremellales</taxon>
        <taxon>Cryptococcaceae</taxon>
        <taxon>Cryptococcus</taxon>
    </lineage>
</organism>
<dbReference type="CDD" id="cd07067">
    <property type="entry name" value="HP_PGM_like"/>
    <property type="match status" value="1"/>
</dbReference>
<gene>
    <name evidence="5" type="ORF">L198_04293</name>
</gene>
<dbReference type="InterPro" id="IPR001345">
    <property type="entry name" value="PG/BPGM_mutase_AS"/>
</dbReference>
<feature type="region of interest" description="Disordered" evidence="4">
    <location>
        <begin position="75"/>
        <end position="103"/>
    </location>
</feature>
<dbReference type="Proteomes" id="UP000094819">
    <property type="component" value="Unassembled WGS sequence"/>
</dbReference>
<protein>
    <recommendedName>
        <fullName evidence="7">Phosphoglycerate mutase</fullName>
    </recommendedName>
</protein>
<dbReference type="InterPro" id="IPR013078">
    <property type="entry name" value="His_Pase_superF_clade-1"/>
</dbReference>
<dbReference type="PANTHER" id="PTHR46517">
    <property type="entry name" value="FRUCTOSE-2,6-BISPHOSPHATASE TIGAR"/>
    <property type="match status" value="1"/>
</dbReference>
<keyword evidence="6" id="KW-1185">Reference proteome</keyword>
<dbReference type="InterPro" id="IPR051695">
    <property type="entry name" value="Phosphoglycerate_Mutase"/>
</dbReference>
<evidence type="ECO:0000313" key="6">
    <source>
        <dbReference type="Proteomes" id="UP000094819"/>
    </source>
</evidence>
<dbReference type="PROSITE" id="PS00175">
    <property type="entry name" value="PG_MUTASE"/>
    <property type="match status" value="1"/>
</dbReference>
<dbReference type="Gene3D" id="3.40.50.1240">
    <property type="entry name" value="Phosphoglycerate mutase-like"/>
    <property type="match status" value="1"/>
</dbReference>
<evidence type="ECO:0000256" key="2">
    <source>
        <dbReference type="PIRSR" id="PIRSR613078-1"/>
    </source>
</evidence>
<dbReference type="Pfam" id="PF00300">
    <property type="entry name" value="His_Phos_1"/>
    <property type="match status" value="1"/>
</dbReference>
<feature type="binding site" evidence="3">
    <location>
        <begin position="7"/>
        <end position="14"/>
    </location>
    <ligand>
        <name>substrate</name>
    </ligand>
</feature>
<accession>A0A1E3J6U7</accession>
<sequence length="231" mass="26234">MWLVLARHGQTEDNLHGIIQGHKDTPLNDWGRFESARLGHALRKVAITEAYTSPLSRASETASIALRHRPEITIHEHPGLKERGLGSWEGRSPPPKEPTPADAEGYESLTLRSKLWFDELLSTHIPPPPPPTESQHRRSVQDADTIFVVSHGAWLSNFRRLLLSPAYHFKIDKHCNLKAHCLNTSISLVYCEYNHAKKKWTGVVQIWAYVEHLRDVLEKEEKVGIADDVGR</sequence>
<evidence type="ECO:0000256" key="3">
    <source>
        <dbReference type="PIRSR" id="PIRSR613078-2"/>
    </source>
</evidence>
<dbReference type="InterPro" id="IPR029033">
    <property type="entry name" value="His_PPase_superfam"/>
</dbReference>
<evidence type="ECO:0000256" key="1">
    <source>
        <dbReference type="ARBA" id="ARBA00022801"/>
    </source>
</evidence>
<comment type="caution">
    <text evidence="5">The sequence shown here is derived from an EMBL/GenBank/DDBJ whole genome shotgun (WGS) entry which is preliminary data.</text>
</comment>
<feature type="binding site" evidence="3">
    <location>
        <position position="57"/>
    </location>
    <ligand>
        <name>substrate</name>
    </ligand>
</feature>
<dbReference type="PANTHER" id="PTHR46517:SF1">
    <property type="entry name" value="FRUCTOSE-2,6-BISPHOSPHATASE TIGAR"/>
    <property type="match status" value="1"/>
</dbReference>
<dbReference type="GeneID" id="30193506"/>
<dbReference type="GO" id="GO:0005829">
    <property type="term" value="C:cytosol"/>
    <property type="evidence" value="ECO:0007669"/>
    <property type="project" value="TreeGrafter"/>
</dbReference>
<evidence type="ECO:0000313" key="5">
    <source>
        <dbReference type="EMBL" id="ODN96577.1"/>
    </source>
</evidence>
<dbReference type="GO" id="GO:0043456">
    <property type="term" value="P:regulation of pentose-phosphate shunt"/>
    <property type="evidence" value="ECO:0007669"/>
    <property type="project" value="TreeGrafter"/>
</dbReference>
<feature type="compositionally biased region" description="Basic and acidic residues" evidence="4">
    <location>
        <begin position="75"/>
        <end position="84"/>
    </location>
</feature>
<proteinExistence type="predicted"/>
<dbReference type="AlphaFoldDB" id="A0A1E3J6U7"/>
<feature type="active site" description="Tele-phosphohistidine intermediate" evidence="2">
    <location>
        <position position="8"/>
    </location>
</feature>
<reference evidence="5 6" key="1">
    <citation type="submission" date="2016-06" db="EMBL/GenBank/DDBJ databases">
        <title>Evolution of pathogenesis and genome organization in the Tremellales.</title>
        <authorList>
            <person name="Cuomo C."/>
            <person name="Litvintseva A."/>
            <person name="Heitman J."/>
            <person name="Chen Y."/>
            <person name="Sun S."/>
            <person name="Springer D."/>
            <person name="Dromer F."/>
            <person name="Young S."/>
            <person name="Zeng Q."/>
            <person name="Chapman S."/>
            <person name="Gujja S."/>
            <person name="Saif S."/>
            <person name="Birren B."/>
        </authorList>
    </citation>
    <scope>NUCLEOTIDE SEQUENCE [LARGE SCALE GENOMIC DNA]</scope>
    <source>
        <strain evidence="5 6">CBS 7118</strain>
    </source>
</reference>
<name>A0A1E3J6U7_9TREE</name>
<dbReference type="SMART" id="SM00855">
    <property type="entry name" value="PGAM"/>
    <property type="match status" value="1"/>
</dbReference>
<dbReference type="SUPFAM" id="SSF53254">
    <property type="entry name" value="Phosphoglycerate mutase-like"/>
    <property type="match status" value="1"/>
</dbReference>
<dbReference type="OrthoDB" id="354304at2759"/>
<keyword evidence="1" id="KW-0378">Hydrolase</keyword>
<evidence type="ECO:0008006" key="7">
    <source>
        <dbReference type="Google" id="ProtNLM"/>
    </source>
</evidence>
<dbReference type="GO" id="GO:0045820">
    <property type="term" value="P:negative regulation of glycolytic process"/>
    <property type="evidence" value="ECO:0007669"/>
    <property type="project" value="TreeGrafter"/>
</dbReference>
<dbReference type="RefSeq" id="XP_019031823.1">
    <property type="nucleotide sequence ID" value="XM_019176413.1"/>
</dbReference>